<dbReference type="SUPFAM" id="SSF47384">
    <property type="entry name" value="Homodimeric domain of signal transducing histidine kinase"/>
    <property type="match status" value="1"/>
</dbReference>
<dbReference type="InterPro" id="IPR036097">
    <property type="entry name" value="HisK_dim/P_sf"/>
</dbReference>
<dbReference type="InterPro" id="IPR003661">
    <property type="entry name" value="HisK_dim/P_dom"/>
</dbReference>
<dbReference type="PANTHER" id="PTHR43547">
    <property type="entry name" value="TWO-COMPONENT HISTIDINE KINASE"/>
    <property type="match status" value="1"/>
</dbReference>
<evidence type="ECO:0000259" key="11">
    <source>
        <dbReference type="PROSITE" id="PS50109"/>
    </source>
</evidence>
<evidence type="ECO:0000256" key="1">
    <source>
        <dbReference type="ARBA" id="ARBA00000085"/>
    </source>
</evidence>
<dbReference type="InterPro" id="IPR005467">
    <property type="entry name" value="His_kinase_dom"/>
</dbReference>
<dbReference type="PRINTS" id="PR00344">
    <property type="entry name" value="BCTRLSENSOR"/>
</dbReference>
<dbReference type="PANTHER" id="PTHR43547:SF2">
    <property type="entry name" value="HYBRID SIGNAL TRANSDUCTION HISTIDINE KINASE C"/>
    <property type="match status" value="1"/>
</dbReference>
<keyword evidence="10" id="KW-1133">Transmembrane helix</keyword>
<evidence type="ECO:0000256" key="5">
    <source>
        <dbReference type="ARBA" id="ARBA00022741"/>
    </source>
</evidence>
<keyword evidence="5" id="KW-0547">Nucleotide-binding</keyword>
<evidence type="ECO:0000256" key="9">
    <source>
        <dbReference type="SAM" id="Coils"/>
    </source>
</evidence>
<evidence type="ECO:0000256" key="6">
    <source>
        <dbReference type="ARBA" id="ARBA00022777"/>
    </source>
</evidence>
<dbReference type="CDD" id="cd16922">
    <property type="entry name" value="HATPase_EvgS-ArcB-TorS-like"/>
    <property type="match status" value="1"/>
</dbReference>
<dbReference type="GO" id="GO:0000155">
    <property type="term" value="F:phosphorelay sensor kinase activity"/>
    <property type="evidence" value="ECO:0007669"/>
    <property type="project" value="InterPro"/>
</dbReference>
<dbReference type="EMBL" id="NOJZ02000002">
    <property type="protein sequence ID" value="RDY24588.1"/>
    <property type="molecule type" value="Genomic_DNA"/>
</dbReference>
<keyword evidence="13" id="KW-1185">Reference proteome</keyword>
<protein>
    <recommendedName>
        <fullName evidence="2">histidine kinase</fullName>
        <ecNumber evidence="2">2.7.13.3</ecNumber>
    </recommendedName>
</protein>
<organism evidence="12 13">
    <name type="scientific">Romboutsia maritimum</name>
    <dbReference type="NCBI Taxonomy" id="2020948"/>
    <lineage>
        <taxon>Bacteria</taxon>
        <taxon>Bacillati</taxon>
        <taxon>Bacillota</taxon>
        <taxon>Clostridia</taxon>
        <taxon>Peptostreptococcales</taxon>
        <taxon>Peptostreptococcaceae</taxon>
        <taxon>Romboutsia</taxon>
    </lineage>
</organism>
<dbReference type="EC" id="2.7.13.3" evidence="2"/>
<name>A0A371IVU5_9FIRM</name>
<proteinExistence type="predicted"/>
<keyword evidence="4" id="KW-0808">Transferase</keyword>
<dbReference type="PROSITE" id="PS50109">
    <property type="entry name" value="HIS_KIN"/>
    <property type="match status" value="1"/>
</dbReference>
<evidence type="ECO:0000256" key="8">
    <source>
        <dbReference type="ARBA" id="ARBA00023012"/>
    </source>
</evidence>
<sequence length="655" mass="75025">MTTMKKTILLFYTVISILIALFMQNKVYADNEKSILFISSYTPSFISFNDQLKGLNYCLNNNYHIQVEYMNSEKFTDEKHELHFYNLLKLKLENYKNFDAVVLADDAALNFGIKYKNSLFKDIPIVFLGVSEEKNIVKAKNENMSGVVEYSSISETLNLIHNIYNNNKNLVLIAGNHIKYKHEINDFFKLQSKLSKFNFKYIEIPPKADDEFLNKLRNLNSKDDVVLFVYPYRDGIGRSISILESNDIISKNVSAPVYTTLSYNLENSMIGGKVICHFEQGKKAGKLILDILENGYTNQRIITYENTNTWMFNYYNLKSNVIHTDLIPKDSIIINKPIPFFVTYKKLIIPTLITFIGFISIILALIMYSVKKRKSEEVLYKAKLLAEDANNAKNNFISNISHELRTPVAIIYSSTQLLRKLISKYDQQNEKVKIINNNLNIITQNSNRLLRLINNIIDVAKIDSDFTNLNLTNENVVSLIEDTVLSVLPYAEEKNLEVIFDTNVEELIMAVDKEKLERVILNLLSNAIKFSYSKGKIFANLIATDDKLKFIISDNGIGIDEKNLSKIFDKFMQVDNLLTRRNEGSGIGLSIVKSFVELHNGNVYLTSKLGEGSTFTIELPIKIIDDDLNNANEINAHDVNVNIELSDIYVKRDSD</sequence>
<dbReference type="GO" id="GO:0005524">
    <property type="term" value="F:ATP binding"/>
    <property type="evidence" value="ECO:0007669"/>
    <property type="project" value="UniProtKB-KW"/>
</dbReference>
<feature type="domain" description="Histidine kinase" evidence="11">
    <location>
        <begin position="399"/>
        <end position="623"/>
    </location>
</feature>
<dbReference type="SUPFAM" id="SSF55874">
    <property type="entry name" value="ATPase domain of HSP90 chaperone/DNA topoisomerase II/histidine kinase"/>
    <property type="match status" value="1"/>
</dbReference>
<dbReference type="Gene3D" id="3.40.50.2300">
    <property type="match status" value="2"/>
</dbReference>
<keyword evidence="8" id="KW-0902">Two-component regulatory system</keyword>
<dbReference type="SMART" id="SM00388">
    <property type="entry name" value="HisKA"/>
    <property type="match status" value="1"/>
</dbReference>
<accession>A0A371IVU5</accession>
<dbReference type="AlphaFoldDB" id="A0A371IVU5"/>
<reference evidence="12 13" key="1">
    <citation type="journal article" date="2017" name="Genome Announc.">
        <title>Draft Genome Sequence of Romboutsia maritimum sp. nov. Strain CCRI-22766(T), Isolated from Coastal Estuarine Mud.</title>
        <authorList>
            <person name="Maheux A.F."/>
            <person name="Boudreau D.K."/>
            <person name="Berube E."/>
            <person name="Boissinot M."/>
            <person name="Raymond F."/>
            <person name="Brodeur S."/>
            <person name="Corbeil J."/>
            <person name="Brightwell G."/>
            <person name="Broda D."/>
            <person name="Omar R.F."/>
            <person name="Bergeron M.G."/>
        </authorList>
    </citation>
    <scope>NUCLEOTIDE SEQUENCE [LARGE SCALE GENOMIC DNA]</scope>
    <source>
        <strain evidence="12 13">CCRI-22766</strain>
    </source>
</reference>
<dbReference type="Gene3D" id="1.10.287.130">
    <property type="match status" value="1"/>
</dbReference>
<feature type="coiled-coil region" evidence="9">
    <location>
        <begin position="418"/>
        <end position="445"/>
    </location>
</feature>
<dbReference type="Pfam" id="PF02518">
    <property type="entry name" value="HATPase_c"/>
    <property type="match status" value="1"/>
</dbReference>
<comment type="catalytic activity">
    <reaction evidence="1">
        <text>ATP + protein L-histidine = ADP + protein N-phospho-L-histidine.</text>
        <dbReference type="EC" id="2.7.13.3"/>
    </reaction>
</comment>
<keyword evidence="3" id="KW-0597">Phosphoprotein</keyword>
<keyword evidence="9" id="KW-0175">Coiled coil</keyword>
<keyword evidence="10" id="KW-0812">Transmembrane</keyword>
<dbReference type="InterPro" id="IPR036890">
    <property type="entry name" value="HATPase_C_sf"/>
</dbReference>
<gene>
    <name evidence="12" type="ORF">CHF27_002810</name>
</gene>
<evidence type="ECO:0000256" key="7">
    <source>
        <dbReference type="ARBA" id="ARBA00022840"/>
    </source>
</evidence>
<keyword evidence="10" id="KW-0472">Membrane</keyword>
<feature type="transmembrane region" description="Helical" evidence="10">
    <location>
        <begin position="347"/>
        <end position="370"/>
    </location>
</feature>
<dbReference type="Proteomes" id="UP000243494">
    <property type="component" value="Unassembled WGS sequence"/>
</dbReference>
<evidence type="ECO:0000256" key="2">
    <source>
        <dbReference type="ARBA" id="ARBA00012438"/>
    </source>
</evidence>
<dbReference type="InterPro" id="IPR004358">
    <property type="entry name" value="Sig_transdc_His_kin-like_C"/>
</dbReference>
<dbReference type="InterPro" id="IPR003594">
    <property type="entry name" value="HATPase_dom"/>
</dbReference>
<comment type="caution">
    <text evidence="12">The sequence shown here is derived from an EMBL/GenBank/DDBJ whole genome shotgun (WGS) entry which is preliminary data.</text>
</comment>
<evidence type="ECO:0000313" key="12">
    <source>
        <dbReference type="EMBL" id="RDY24588.1"/>
    </source>
</evidence>
<evidence type="ECO:0000256" key="10">
    <source>
        <dbReference type="SAM" id="Phobius"/>
    </source>
</evidence>
<dbReference type="FunFam" id="3.30.565.10:FF:000037">
    <property type="entry name" value="Hybrid sensor histidine kinase/response regulator"/>
    <property type="match status" value="1"/>
</dbReference>
<dbReference type="CDD" id="cd00082">
    <property type="entry name" value="HisKA"/>
    <property type="match status" value="1"/>
</dbReference>
<evidence type="ECO:0000256" key="4">
    <source>
        <dbReference type="ARBA" id="ARBA00022679"/>
    </source>
</evidence>
<evidence type="ECO:0000256" key="3">
    <source>
        <dbReference type="ARBA" id="ARBA00022553"/>
    </source>
</evidence>
<evidence type="ECO:0000313" key="13">
    <source>
        <dbReference type="Proteomes" id="UP000243494"/>
    </source>
</evidence>
<dbReference type="Pfam" id="PF00512">
    <property type="entry name" value="HisKA"/>
    <property type="match status" value="1"/>
</dbReference>
<dbReference type="SMART" id="SM00387">
    <property type="entry name" value="HATPase_c"/>
    <property type="match status" value="1"/>
</dbReference>
<dbReference type="Gene3D" id="3.30.565.10">
    <property type="entry name" value="Histidine kinase-like ATPase, C-terminal domain"/>
    <property type="match status" value="1"/>
</dbReference>
<keyword evidence="7" id="KW-0067">ATP-binding</keyword>
<keyword evidence="6 12" id="KW-0418">Kinase</keyword>